<dbReference type="Pfam" id="PF12395">
    <property type="entry name" value="DUF3658"/>
    <property type="match status" value="1"/>
</dbReference>
<proteinExistence type="predicted"/>
<gene>
    <name evidence="3" type="ORF">PAESOLCIP111_01113</name>
</gene>
<feature type="domain" description="DUF3658" evidence="2">
    <location>
        <begin position="238"/>
        <end position="344"/>
    </location>
</feature>
<keyword evidence="4" id="KW-1185">Reference proteome</keyword>
<organism evidence="3 4">
    <name type="scientific">Paenibacillus solanacearum</name>
    <dbReference type="NCBI Taxonomy" id="2048548"/>
    <lineage>
        <taxon>Bacteria</taxon>
        <taxon>Bacillati</taxon>
        <taxon>Bacillota</taxon>
        <taxon>Bacilli</taxon>
        <taxon>Bacillales</taxon>
        <taxon>Paenibacillaceae</taxon>
        <taxon>Paenibacillus</taxon>
    </lineage>
</organism>
<evidence type="ECO:0000259" key="1">
    <source>
        <dbReference type="Pfam" id="PF08874"/>
    </source>
</evidence>
<protein>
    <recommendedName>
        <fullName evidence="5">DUF1835 domain-containing protein</fullName>
    </recommendedName>
</protein>
<evidence type="ECO:0000313" key="4">
    <source>
        <dbReference type="Proteomes" id="UP000693672"/>
    </source>
</evidence>
<reference evidence="3" key="1">
    <citation type="submission" date="2021-06" db="EMBL/GenBank/DDBJ databases">
        <authorList>
            <person name="Criscuolo A."/>
        </authorList>
    </citation>
    <scope>NUCLEOTIDE SEQUENCE</scope>
    <source>
        <strain evidence="3">CIP111600</strain>
    </source>
</reference>
<evidence type="ECO:0000259" key="2">
    <source>
        <dbReference type="Pfam" id="PF12395"/>
    </source>
</evidence>
<accession>A0A916JWC3</accession>
<dbReference type="InterPro" id="IPR022123">
    <property type="entry name" value="DUF3658"/>
</dbReference>
<feature type="domain" description="DUF1835" evidence="1">
    <location>
        <begin position="73"/>
        <end position="189"/>
    </location>
</feature>
<evidence type="ECO:0000313" key="3">
    <source>
        <dbReference type="EMBL" id="CAG7608932.1"/>
    </source>
</evidence>
<dbReference type="InterPro" id="IPR014973">
    <property type="entry name" value="DUF1835"/>
</dbReference>
<dbReference type="AlphaFoldDB" id="A0A916JWC3"/>
<evidence type="ECO:0008006" key="5">
    <source>
        <dbReference type="Google" id="ProtNLM"/>
    </source>
</evidence>
<comment type="caution">
    <text evidence="3">The sequence shown here is derived from an EMBL/GenBank/DDBJ whole genome shotgun (WGS) entry which is preliminary data.</text>
</comment>
<dbReference type="Proteomes" id="UP000693672">
    <property type="component" value="Unassembled WGS sequence"/>
</dbReference>
<dbReference type="Pfam" id="PF08874">
    <property type="entry name" value="DUF1835"/>
    <property type="match status" value="1"/>
</dbReference>
<sequence length="358" mass="41033">MKEMLAIKKATDHMGEGELKPYLRFILAKIRLMKEQEGPLEAAAAELIELYDELMGLQDKRMHWDPVPACTHVHIVLGDSFAGSMKLALKELGREDTHKLIVLRDNYAVGPLGDLDSPEGRKARSSWFRDNITEACEAYAEFEEDYNELLDKLEHIPEQAEVLVWTGGNACEQAGMRHALYLLRSKRKRNAISVRDAGADCEAFHNRPDAFINYRHSGEIPTDKLREAIIRLDGSGTLHAAEISRLQHEWQEITKQTGTLRIWRDNTVLEVTVDYYDPYLLDTLDKLQPPAGDNGFLRAARLIGEALGYCEQYIGDSYFEYRLREMIYDGILEIKGVPAAMRYYSIRRKRRTDREPSV</sequence>
<dbReference type="EMBL" id="CAJVAS010000003">
    <property type="protein sequence ID" value="CAG7608932.1"/>
    <property type="molecule type" value="Genomic_DNA"/>
</dbReference>
<name>A0A916JWC3_9BACL</name>